<dbReference type="RefSeq" id="WP_378081624.1">
    <property type="nucleotide sequence ID" value="NZ_JBHSMH010000011.1"/>
</dbReference>
<dbReference type="EMBL" id="JBHSMH010000011">
    <property type="protein sequence ID" value="MFC5468436.1"/>
    <property type="molecule type" value="Genomic_DNA"/>
</dbReference>
<keyword evidence="2" id="KW-1185">Reference proteome</keyword>
<protein>
    <submittedName>
        <fullName evidence="1">Uncharacterized protein</fullName>
    </submittedName>
</protein>
<sequence>MRVKILTDLNNGPAKGSVVNVREINNMFFGKYQIIDDGAFLGFRIGALEAVPINELPYKTINEFVTSAHQNAIDKGWYEEPRTFGDATMLMVTEIAEAVEDYRNGRGFTEIWYEGDKPCGIPTELADTVIRIFDFCGHVGIDLEAAIREKMTYNATRPIRHGGKKL</sequence>
<dbReference type="SUPFAM" id="SSF101386">
    <property type="entry name" value="all-alpha NTP pyrophosphatases"/>
    <property type="match status" value="1"/>
</dbReference>
<organism evidence="1 2">
    <name type="scientific">Cohnella suwonensis</name>
    <dbReference type="NCBI Taxonomy" id="696072"/>
    <lineage>
        <taxon>Bacteria</taxon>
        <taxon>Bacillati</taxon>
        <taxon>Bacillota</taxon>
        <taxon>Bacilli</taxon>
        <taxon>Bacillales</taxon>
        <taxon>Paenibacillaceae</taxon>
        <taxon>Cohnella</taxon>
    </lineage>
</organism>
<gene>
    <name evidence="1" type="ORF">ACFPPD_06865</name>
</gene>
<reference evidence="2" key="1">
    <citation type="journal article" date="2019" name="Int. J. Syst. Evol. Microbiol.">
        <title>The Global Catalogue of Microorganisms (GCM) 10K type strain sequencing project: providing services to taxonomists for standard genome sequencing and annotation.</title>
        <authorList>
            <consortium name="The Broad Institute Genomics Platform"/>
            <consortium name="The Broad Institute Genome Sequencing Center for Infectious Disease"/>
            <person name="Wu L."/>
            <person name="Ma J."/>
        </authorList>
    </citation>
    <scope>NUCLEOTIDE SEQUENCE [LARGE SCALE GENOMIC DNA]</scope>
    <source>
        <strain evidence="2">CCUG 57113</strain>
    </source>
</reference>
<dbReference type="Gene3D" id="1.10.287.1080">
    <property type="entry name" value="MazG-like"/>
    <property type="match status" value="1"/>
</dbReference>
<dbReference type="CDD" id="cd11542">
    <property type="entry name" value="NTP-PPase_u5"/>
    <property type="match status" value="1"/>
</dbReference>
<dbReference type="Proteomes" id="UP001596105">
    <property type="component" value="Unassembled WGS sequence"/>
</dbReference>
<evidence type="ECO:0000313" key="2">
    <source>
        <dbReference type="Proteomes" id="UP001596105"/>
    </source>
</evidence>
<comment type="caution">
    <text evidence="1">The sequence shown here is derived from an EMBL/GenBank/DDBJ whole genome shotgun (WGS) entry which is preliminary data.</text>
</comment>
<evidence type="ECO:0000313" key="1">
    <source>
        <dbReference type="EMBL" id="MFC5468436.1"/>
    </source>
</evidence>
<proteinExistence type="predicted"/>
<accession>A0ABW0LV56</accession>
<name>A0ABW0LV56_9BACL</name>